<keyword evidence="2" id="KW-1185">Reference proteome</keyword>
<dbReference type="STRING" id="39966.A0A369JFJ2"/>
<comment type="caution">
    <text evidence="1">The sequence shown here is derived from an EMBL/GenBank/DDBJ whole genome shotgun (WGS) entry which is preliminary data.</text>
</comment>
<dbReference type="EMBL" id="LUEZ02000071">
    <property type="protein sequence ID" value="RDB19950.1"/>
    <property type="molecule type" value="Genomic_DNA"/>
</dbReference>
<protein>
    <submittedName>
        <fullName evidence="1">Uncharacterized protein</fullName>
    </submittedName>
</protein>
<organism evidence="1 2">
    <name type="scientific">Hypsizygus marmoreus</name>
    <name type="common">White beech mushroom</name>
    <name type="synonym">Agaricus marmoreus</name>
    <dbReference type="NCBI Taxonomy" id="39966"/>
    <lineage>
        <taxon>Eukaryota</taxon>
        <taxon>Fungi</taxon>
        <taxon>Dikarya</taxon>
        <taxon>Basidiomycota</taxon>
        <taxon>Agaricomycotina</taxon>
        <taxon>Agaricomycetes</taxon>
        <taxon>Agaricomycetidae</taxon>
        <taxon>Agaricales</taxon>
        <taxon>Tricholomatineae</taxon>
        <taxon>Lyophyllaceae</taxon>
        <taxon>Hypsizygus</taxon>
    </lineage>
</organism>
<dbReference type="OrthoDB" id="4851849at2759"/>
<dbReference type="InParanoid" id="A0A369JFJ2"/>
<reference evidence="1" key="1">
    <citation type="submission" date="2018-04" db="EMBL/GenBank/DDBJ databases">
        <title>Whole genome sequencing of Hypsizygus marmoreus.</title>
        <authorList>
            <person name="Choi I.-G."/>
            <person name="Min B."/>
            <person name="Kim J.-G."/>
            <person name="Kim S."/>
            <person name="Oh Y.-L."/>
            <person name="Kong W.-S."/>
            <person name="Park H."/>
            <person name="Jeong J."/>
            <person name="Song E.-S."/>
        </authorList>
    </citation>
    <scope>NUCLEOTIDE SEQUENCE [LARGE SCALE GENOMIC DNA]</scope>
    <source>
        <strain evidence="1">51987-8</strain>
    </source>
</reference>
<sequence>MDVEPKVLHRWRVKGTLIQEIKASYEALPPASRGGYYPWFLQNEWVLNIALPIPNTLGDQVLEAHRRAWVLAGGSASDTDSQIDAKMSVLPKTTQQCHFLYTCLFLDQHPSPSQSDVMWISFGFCACHPPVEEMRLAGHYRELINSCTFDEFVTAFETSTLLTLMRSKGIHLYPFKDMKSLTEVMSGLSRECSVWFLKEFVMTDFPEEADADESPLALSFRVDYGFVNCQNEEEVSDLKSLYKQILEMRNVHAVDLHRFAIQGKLFEYVGGLVQLKKQKKFKRLLKNPYPLPVV</sequence>
<gene>
    <name evidence="1" type="ORF">Hypma_012920</name>
</gene>
<name>A0A369JFJ2_HYPMA</name>
<evidence type="ECO:0000313" key="2">
    <source>
        <dbReference type="Proteomes" id="UP000076154"/>
    </source>
</evidence>
<dbReference type="Proteomes" id="UP000076154">
    <property type="component" value="Unassembled WGS sequence"/>
</dbReference>
<dbReference type="AlphaFoldDB" id="A0A369JFJ2"/>
<accession>A0A369JFJ2</accession>
<proteinExistence type="predicted"/>
<evidence type="ECO:0000313" key="1">
    <source>
        <dbReference type="EMBL" id="RDB19950.1"/>
    </source>
</evidence>